<gene>
    <name evidence="1" type="ORF">CCAX7_40100</name>
</gene>
<dbReference type="KEGG" id="ccot:CCAX7_40100"/>
<protein>
    <submittedName>
        <fullName evidence="1">Uncharacterized protein</fullName>
    </submittedName>
</protein>
<accession>A0A9N7QBB6</accession>
<dbReference type="RefSeq" id="WP_125206307.1">
    <property type="nucleotide sequence ID" value="NZ_AP025739.1"/>
</dbReference>
<organism evidence="1 2">
    <name type="scientific">Capsulimonas corticalis</name>
    <dbReference type="NCBI Taxonomy" id="2219043"/>
    <lineage>
        <taxon>Bacteria</taxon>
        <taxon>Bacillati</taxon>
        <taxon>Armatimonadota</taxon>
        <taxon>Armatimonadia</taxon>
        <taxon>Capsulimonadales</taxon>
        <taxon>Capsulimonadaceae</taxon>
        <taxon>Capsulimonas</taxon>
    </lineage>
</organism>
<proteinExistence type="predicted"/>
<reference evidence="1 2" key="1">
    <citation type="journal article" date="2019" name="Int. J. Syst. Evol. Microbiol.">
        <title>Capsulimonas corticalis gen. nov., sp. nov., an aerobic capsulated bacterium, of a novel bacterial order, Capsulimonadales ord. nov., of the class Armatimonadia of the phylum Armatimonadetes.</title>
        <authorList>
            <person name="Li J."/>
            <person name="Kudo C."/>
            <person name="Tonouchi A."/>
        </authorList>
    </citation>
    <scope>NUCLEOTIDE SEQUENCE [LARGE SCALE GENOMIC DNA]</scope>
    <source>
        <strain evidence="1 2">AX-7</strain>
    </source>
</reference>
<evidence type="ECO:0000313" key="1">
    <source>
        <dbReference type="EMBL" id="BDI31959.1"/>
    </source>
</evidence>
<dbReference type="OrthoDB" id="5445923at2"/>
<evidence type="ECO:0000313" key="2">
    <source>
        <dbReference type="Proteomes" id="UP000287394"/>
    </source>
</evidence>
<dbReference type="Proteomes" id="UP000287394">
    <property type="component" value="Chromosome"/>
</dbReference>
<dbReference type="AlphaFoldDB" id="A0A9N7QBB6"/>
<dbReference type="EMBL" id="AP025739">
    <property type="protein sequence ID" value="BDI31959.1"/>
    <property type="molecule type" value="Genomic_DNA"/>
</dbReference>
<keyword evidence="2" id="KW-1185">Reference proteome</keyword>
<sequence length="342" mass="38508">MNTISETDAAPQAPIRTPKGWKRVGWQGVTANTPDAWNLAAYGGDARVGNIRIDNGETAGNAVMGVEIRWSRPKKALSAADLEKRLDQYLTSVDKGAKKQKLSADTKSKPLEDRRFPVRTARSFHWRVDRKGVGRIWHCAECGRLMIAQVVGAAKGDFQHLAHDVLASLECHSADPAWRPWSLYDLHTEVPADFTLKGKPQLLNIYVQLAFERAGTTDLVTVEQWGVASVQLRNAYLDEWFQEKNSAQESSLRYQSEETTIHGHTALAMTGRRWGLTYWGAQAIPQLTRLQLPAIHYAARIWECPETNKIFLIQSYTRRLDPTLVDRIVERTVCHPVPEEAS</sequence>
<name>A0A9N7QBB6_9BACT</name>